<feature type="domain" description="ABC3 transporter permease C-terminal" evidence="8">
    <location>
        <begin position="260"/>
        <end position="380"/>
    </location>
</feature>
<dbReference type="InterPro" id="IPR003838">
    <property type="entry name" value="ABC3_permease_C"/>
</dbReference>
<dbReference type="PANTHER" id="PTHR30572:SF4">
    <property type="entry name" value="ABC TRANSPORTER PERMEASE YTRF"/>
    <property type="match status" value="1"/>
</dbReference>
<evidence type="ECO:0000256" key="7">
    <source>
        <dbReference type="SAM" id="Phobius"/>
    </source>
</evidence>
<dbReference type="PANTHER" id="PTHR30572">
    <property type="entry name" value="MEMBRANE COMPONENT OF TRANSPORTER-RELATED"/>
    <property type="match status" value="1"/>
</dbReference>
<evidence type="ECO:0000313" key="9">
    <source>
        <dbReference type="EMBL" id="MFC4753175.1"/>
    </source>
</evidence>
<gene>
    <name evidence="9" type="ORF">ACFO7U_00070</name>
</gene>
<keyword evidence="5 7" id="KW-0472">Membrane</keyword>
<evidence type="ECO:0000313" key="10">
    <source>
        <dbReference type="Proteomes" id="UP001595836"/>
    </source>
</evidence>
<feature type="transmembrane region" description="Helical" evidence="7">
    <location>
        <begin position="251"/>
        <end position="281"/>
    </location>
</feature>
<comment type="caution">
    <text evidence="9">The sequence shown here is derived from an EMBL/GenBank/DDBJ whole genome shotgun (WGS) entry which is preliminary data.</text>
</comment>
<comment type="subcellular location">
    <subcellularLocation>
        <location evidence="1">Cell membrane</location>
        <topology evidence="1">Multi-pass membrane protein</topology>
    </subcellularLocation>
</comment>
<keyword evidence="10" id="KW-1185">Reference proteome</keyword>
<dbReference type="InterPro" id="IPR050250">
    <property type="entry name" value="Macrolide_Exporter_MacB"/>
</dbReference>
<feature type="transmembrane region" description="Helical" evidence="7">
    <location>
        <begin position="784"/>
        <end position="805"/>
    </location>
</feature>
<feature type="transmembrane region" description="Helical" evidence="7">
    <location>
        <begin position="405"/>
        <end position="426"/>
    </location>
</feature>
<sequence length="822" mass="84436">MRTVLMSTFRSGGARLLAAGLAIAISVGFVVATLATMDSFQSSMRTQLAGEYAGVGAVVDSRDFDDDEVGRALSALQEHGGVGSAGAHSTSFFQTQIEGRQYSAMARNLPNADLRAEELAAGRWPTERHETAVDDATARDLGLAMGDTLTPTVYDDAGREQPGPHLEITGLYTGVGVSPLPTVFVLPEDLDELGQVSTTEIRIAAPLDGGDHEALEASVSAALEQAGVDGSVLTQQEIVDREMERFFGDAAMLAVIVLGFTVIALLVAALVIMNTFDVLIAQRTRQLALLRCLGSTSGQVRWLVLGEGALVGVVASLLGTAGGFGLGHLIASDSGSVPGLAALDPPALHWWIVVVGMVLGVAVTLISVSLPARKATRTSPLMAMRPLEAVAPAPRSRMWTTMLGTALFVGGIAGMVAAVMAARMVIAIPAAAVTAIGLIVLLRVMAAPVIAGLAGIVPGGWLPFRLAALNSRRHPGRTATTTIGMVIGVTIVTTMMVGAALAQGSITREINAQRPIDMFVTGEQQRALDPTEVAAVSGAEGVVHAEAVPGTLARVGDEEMLVLGVDESVGQASRGDDPVPAVGTAAVGDELTDAVSAPGAPLTLSVADRQVTVETTTAESPWPGSILVPMDTLRELDPGAGTMQIWAQVANLSSAQLQTLASTITGDTGLQAEVGPAMERAMIEEIITTMLGIVLALLAVAIVISVIGVANTLSLSVIERTRESSLLRALGLTRGQMRMMLACEAAQMTVVAAGTGIIAGTGFGAVGIAALLGEMDVPLAFGLPWLQLLLVVGAALLAGLLASVLPARRAARLSPTVGLAAG</sequence>
<feature type="transmembrane region" description="Helical" evidence="7">
    <location>
        <begin position="739"/>
        <end position="772"/>
    </location>
</feature>
<protein>
    <submittedName>
        <fullName evidence="9">ABC transporter permease</fullName>
    </submittedName>
</protein>
<evidence type="ECO:0000256" key="3">
    <source>
        <dbReference type="ARBA" id="ARBA00022692"/>
    </source>
</evidence>
<feature type="transmembrane region" description="Helical" evidence="7">
    <location>
        <begin position="478"/>
        <end position="502"/>
    </location>
</feature>
<dbReference type="Proteomes" id="UP001595836">
    <property type="component" value="Unassembled WGS sequence"/>
</dbReference>
<feature type="transmembrane region" description="Helical" evidence="7">
    <location>
        <begin position="432"/>
        <end position="457"/>
    </location>
</feature>
<name>A0ABV9PLH0_9ACTN</name>
<evidence type="ECO:0000256" key="4">
    <source>
        <dbReference type="ARBA" id="ARBA00022989"/>
    </source>
</evidence>
<feature type="transmembrane region" description="Helical" evidence="7">
    <location>
        <begin position="350"/>
        <end position="372"/>
    </location>
</feature>
<feature type="transmembrane region" description="Helical" evidence="7">
    <location>
        <begin position="690"/>
        <end position="718"/>
    </location>
</feature>
<keyword evidence="3 7" id="KW-0812">Transmembrane</keyword>
<reference evidence="10" key="1">
    <citation type="journal article" date="2019" name="Int. J. Syst. Evol. Microbiol.">
        <title>The Global Catalogue of Microorganisms (GCM) 10K type strain sequencing project: providing services to taxonomists for standard genome sequencing and annotation.</title>
        <authorList>
            <consortium name="The Broad Institute Genomics Platform"/>
            <consortium name="The Broad Institute Genome Sequencing Center for Infectious Disease"/>
            <person name="Wu L."/>
            <person name="Ma J."/>
        </authorList>
    </citation>
    <scope>NUCLEOTIDE SEQUENCE [LARGE SCALE GENOMIC DNA]</scope>
    <source>
        <strain evidence="10">JCM 11882</strain>
    </source>
</reference>
<evidence type="ECO:0000256" key="2">
    <source>
        <dbReference type="ARBA" id="ARBA00022475"/>
    </source>
</evidence>
<dbReference type="EMBL" id="JBHSHP010000001">
    <property type="protein sequence ID" value="MFC4753175.1"/>
    <property type="molecule type" value="Genomic_DNA"/>
</dbReference>
<evidence type="ECO:0000256" key="6">
    <source>
        <dbReference type="ARBA" id="ARBA00038076"/>
    </source>
</evidence>
<evidence type="ECO:0000259" key="8">
    <source>
        <dbReference type="Pfam" id="PF02687"/>
    </source>
</evidence>
<dbReference type="Pfam" id="PF02687">
    <property type="entry name" value="FtsX"/>
    <property type="match status" value="2"/>
</dbReference>
<feature type="transmembrane region" description="Helical" evidence="7">
    <location>
        <begin position="302"/>
        <end position="330"/>
    </location>
</feature>
<evidence type="ECO:0000256" key="5">
    <source>
        <dbReference type="ARBA" id="ARBA00023136"/>
    </source>
</evidence>
<keyword evidence="4 7" id="KW-1133">Transmembrane helix</keyword>
<keyword evidence="2" id="KW-1003">Cell membrane</keyword>
<organism evidence="9 10">
    <name type="scientific">Dietzia aurantiaca</name>
    <dbReference type="NCBI Taxonomy" id="983873"/>
    <lineage>
        <taxon>Bacteria</taxon>
        <taxon>Bacillati</taxon>
        <taxon>Actinomycetota</taxon>
        <taxon>Actinomycetes</taxon>
        <taxon>Mycobacteriales</taxon>
        <taxon>Dietziaceae</taxon>
        <taxon>Dietzia</taxon>
    </lineage>
</organism>
<dbReference type="RefSeq" id="WP_344987889.1">
    <property type="nucleotide sequence ID" value="NZ_BAABCD010000001.1"/>
</dbReference>
<accession>A0ABV9PLH0</accession>
<comment type="similarity">
    <text evidence="6">Belongs to the ABC-4 integral membrane protein family.</text>
</comment>
<feature type="domain" description="ABC3 transporter permease C-terminal" evidence="8">
    <location>
        <begin position="697"/>
        <end position="815"/>
    </location>
</feature>
<proteinExistence type="inferred from homology"/>
<evidence type="ECO:0000256" key="1">
    <source>
        <dbReference type="ARBA" id="ARBA00004651"/>
    </source>
</evidence>